<reference evidence="2" key="1">
    <citation type="submission" date="2017-04" db="EMBL/GenBank/DDBJ databases">
        <title>Genome evolution of the luminous symbionts of deep sea anglerfish.</title>
        <authorList>
            <person name="Hendry T.A."/>
        </authorList>
    </citation>
    <scope>NUCLEOTIDE SEQUENCE [LARGE SCALE GENOMIC DNA]</scope>
</reference>
<name>A0A2A5T7I8_9GAMM</name>
<accession>A0A2A5T7I8</accession>
<dbReference type="Proteomes" id="UP000219020">
    <property type="component" value="Unassembled WGS sequence"/>
</dbReference>
<dbReference type="EMBL" id="NBYY01000006">
    <property type="protein sequence ID" value="PCS24060.1"/>
    <property type="molecule type" value="Genomic_DNA"/>
</dbReference>
<protein>
    <recommendedName>
        <fullName evidence="3">Mobile element protein</fullName>
    </recommendedName>
</protein>
<gene>
    <name evidence="1" type="ORF">BTN49_0253</name>
</gene>
<sequence>MCPWFIFSDTAIEMALIVKGIFKLPLRGLKVLSHVQFLR</sequence>
<organism evidence="1 2">
    <name type="scientific">Candidatus Enterovibrio escicola</name>
    <dbReference type="NCBI Taxonomy" id="1927127"/>
    <lineage>
        <taxon>Bacteria</taxon>
        <taxon>Pseudomonadati</taxon>
        <taxon>Pseudomonadota</taxon>
        <taxon>Gammaproteobacteria</taxon>
        <taxon>Vibrionales</taxon>
        <taxon>Vibrionaceae</taxon>
        <taxon>Enterovibrio</taxon>
    </lineage>
</organism>
<comment type="caution">
    <text evidence="1">The sequence shown here is derived from an EMBL/GenBank/DDBJ whole genome shotgun (WGS) entry which is preliminary data.</text>
</comment>
<evidence type="ECO:0000313" key="2">
    <source>
        <dbReference type="Proteomes" id="UP000219020"/>
    </source>
</evidence>
<proteinExistence type="predicted"/>
<keyword evidence="2" id="KW-1185">Reference proteome</keyword>
<dbReference type="AlphaFoldDB" id="A0A2A5T7I8"/>
<evidence type="ECO:0008006" key="3">
    <source>
        <dbReference type="Google" id="ProtNLM"/>
    </source>
</evidence>
<evidence type="ECO:0000313" key="1">
    <source>
        <dbReference type="EMBL" id="PCS24060.1"/>
    </source>
</evidence>